<dbReference type="Proteomes" id="UP000001070">
    <property type="component" value="Unassembled WGS sequence"/>
</dbReference>
<sequence length="65" mass="7118">HMWRHGQEAQPPMATARLQTAPAIAPVPCSMLHVPSGAIKSHYKVASVDMQMRCGSHKGRRTKAN</sequence>
<accession>B4K0H7</accession>
<evidence type="ECO:0000313" key="1">
    <source>
        <dbReference type="EMBL" id="EDV90484.1"/>
    </source>
</evidence>
<dbReference type="HOGENOM" id="CLU_2856255_0_0_1"/>
<name>B4K0H7_DROGR</name>
<dbReference type="AlphaFoldDB" id="B4K0H7"/>
<keyword evidence="2" id="KW-1185">Reference proteome</keyword>
<proteinExistence type="predicted"/>
<protein>
    <submittedName>
        <fullName evidence="1">GH23746</fullName>
    </submittedName>
</protein>
<dbReference type="EMBL" id="CH916449">
    <property type="protein sequence ID" value="EDV90484.1"/>
    <property type="molecule type" value="Genomic_DNA"/>
</dbReference>
<reference evidence="1 2" key="1">
    <citation type="journal article" date="2007" name="Nature">
        <title>Evolution of genes and genomes on the Drosophila phylogeny.</title>
        <authorList>
            <consortium name="Drosophila 12 Genomes Consortium"/>
            <person name="Clark A.G."/>
            <person name="Eisen M.B."/>
            <person name="Smith D.R."/>
            <person name="Bergman C.M."/>
            <person name="Oliver B."/>
            <person name="Markow T.A."/>
            <person name="Kaufman T.C."/>
            <person name="Kellis M."/>
            <person name="Gelbart W."/>
            <person name="Iyer V.N."/>
            <person name="Pollard D.A."/>
            <person name="Sackton T.B."/>
            <person name="Larracuente A.M."/>
            <person name="Singh N.D."/>
            <person name="Abad J.P."/>
            <person name="Abt D.N."/>
            <person name="Adryan B."/>
            <person name="Aguade M."/>
            <person name="Akashi H."/>
            <person name="Anderson W.W."/>
            <person name="Aquadro C.F."/>
            <person name="Ardell D.H."/>
            <person name="Arguello R."/>
            <person name="Artieri C.G."/>
            <person name="Barbash D.A."/>
            <person name="Barker D."/>
            <person name="Barsanti P."/>
            <person name="Batterham P."/>
            <person name="Batzoglou S."/>
            <person name="Begun D."/>
            <person name="Bhutkar A."/>
            <person name="Blanco E."/>
            <person name="Bosak S.A."/>
            <person name="Bradley R.K."/>
            <person name="Brand A.D."/>
            <person name="Brent M.R."/>
            <person name="Brooks A.N."/>
            <person name="Brown R.H."/>
            <person name="Butlin R.K."/>
            <person name="Caggese C."/>
            <person name="Calvi B.R."/>
            <person name="Bernardo de Carvalho A."/>
            <person name="Caspi A."/>
            <person name="Castrezana S."/>
            <person name="Celniker S.E."/>
            <person name="Chang J.L."/>
            <person name="Chapple C."/>
            <person name="Chatterji S."/>
            <person name="Chinwalla A."/>
            <person name="Civetta A."/>
            <person name="Clifton S.W."/>
            <person name="Comeron J.M."/>
            <person name="Costello J.C."/>
            <person name="Coyne J.A."/>
            <person name="Daub J."/>
            <person name="David R.G."/>
            <person name="Delcher A.L."/>
            <person name="Delehaunty K."/>
            <person name="Do C.B."/>
            <person name="Ebling H."/>
            <person name="Edwards K."/>
            <person name="Eickbush T."/>
            <person name="Evans J.D."/>
            <person name="Filipski A."/>
            <person name="Findeiss S."/>
            <person name="Freyhult E."/>
            <person name="Fulton L."/>
            <person name="Fulton R."/>
            <person name="Garcia A.C."/>
            <person name="Gardiner A."/>
            <person name="Garfield D.A."/>
            <person name="Garvin B.E."/>
            <person name="Gibson G."/>
            <person name="Gilbert D."/>
            <person name="Gnerre S."/>
            <person name="Godfrey J."/>
            <person name="Good R."/>
            <person name="Gotea V."/>
            <person name="Gravely B."/>
            <person name="Greenberg A.J."/>
            <person name="Griffiths-Jones S."/>
            <person name="Gross S."/>
            <person name="Guigo R."/>
            <person name="Gustafson E.A."/>
            <person name="Haerty W."/>
            <person name="Hahn M.W."/>
            <person name="Halligan D.L."/>
            <person name="Halpern A.L."/>
            <person name="Halter G.M."/>
            <person name="Han M.V."/>
            <person name="Heger A."/>
            <person name="Hillier L."/>
            <person name="Hinrichs A.S."/>
            <person name="Holmes I."/>
            <person name="Hoskins R.A."/>
            <person name="Hubisz M.J."/>
            <person name="Hultmark D."/>
            <person name="Huntley M.A."/>
            <person name="Jaffe D.B."/>
            <person name="Jagadeeshan S."/>
            <person name="Jeck W.R."/>
            <person name="Johnson J."/>
            <person name="Jones C.D."/>
            <person name="Jordan W.C."/>
            <person name="Karpen G.H."/>
            <person name="Kataoka E."/>
            <person name="Keightley P.D."/>
            <person name="Kheradpour P."/>
            <person name="Kirkness E.F."/>
            <person name="Koerich L.B."/>
            <person name="Kristiansen K."/>
            <person name="Kudrna D."/>
            <person name="Kulathinal R.J."/>
            <person name="Kumar S."/>
            <person name="Kwok R."/>
            <person name="Lander E."/>
            <person name="Langley C.H."/>
            <person name="Lapoint R."/>
            <person name="Lazzaro B.P."/>
            <person name="Lee S.J."/>
            <person name="Levesque L."/>
            <person name="Li R."/>
            <person name="Lin C.F."/>
            <person name="Lin M.F."/>
            <person name="Lindblad-Toh K."/>
            <person name="Llopart A."/>
            <person name="Long M."/>
            <person name="Low L."/>
            <person name="Lozovsky E."/>
            <person name="Lu J."/>
            <person name="Luo M."/>
            <person name="Machado C.A."/>
            <person name="Makalowski W."/>
            <person name="Marzo M."/>
            <person name="Matsuda M."/>
            <person name="Matzkin L."/>
            <person name="McAllister B."/>
            <person name="McBride C.S."/>
            <person name="McKernan B."/>
            <person name="McKernan K."/>
            <person name="Mendez-Lago M."/>
            <person name="Minx P."/>
            <person name="Mollenhauer M.U."/>
            <person name="Montooth K."/>
            <person name="Mount S.M."/>
            <person name="Mu X."/>
            <person name="Myers E."/>
            <person name="Negre B."/>
            <person name="Newfeld S."/>
            <person name="Nielsen R."/>
            <person name="Noor M.A."/>
            <person name="O'Grady P."/>
            <person name="Pachter L."/>
            <person name="Papaceit M."/>
            <person name="Parisi M.J."/>
            <person name="Parisi M."/>
            <person name="Parts L."/>
            <person name="Pedersen J.S."/>
            <person name="Pesole G."/>
            <person name="Phillippy A.M."/>
            <person name="Ponting C.P."/>
            <person name="Pop M."/>
            <person name="Porcelli D."/>
            <person name="Powell J.R."/>
            <person name="Prohaska S."/>
            <person name="Pruitt K."/>
            <person name="Puig M."/>
            <person name="Quesneville H."/>
            <person name="Ram K.R."/>
            <person name="Rand D."/>
            <person name="Rasmussen M.D."/>
            <person name="Reed L.K."/>
            <person name="Reenan R."/>
            <person name="Reily A."/>
            <person name="Remington K.A."/>
            <person name="Rieger T.T."/>
            <person name="Ritchie M.G."/>
            <person name="Robin C."/>
            <person name="Rogers Y.H."/>
            <person name="Rohde C."/>
            <person name="Rozas J."/>
            <person name="Rubenfield M.J."/>
            <person name="Ruiz A."/>
            <person name="Russo S."/>
            <person name="Salzberg S.L."/>
            <person name="Sanchez-Gracia A."/>
            <person name="Saranga D.J."/>
            <person name="Sato H."/>
            <person name="Schaeffer S.W."/>
            <person name="Schatz M.C."/>
            <person name="Schlenke T."/>
            <person name="Schwartz R."/>
            <person name="Segarra C."/>
            <person name="Singh R.S."/>
            <person name="Sirot L."/>
            <person name="Sirota M."/>
            <person name="Sisneros N.B."/>
            <person name="Smith C.D."/>
            <person name="Smith T.F."/>
            <person name="Spieth J."/>
            <person name="Stage D.E."/>
            <person name="Stark A."/>
            <person name="Stephan W."/>
            <person name="Strausberg R.L."/>
            <person name="Strempel S."/>
            <person name="Sturgill D."/>
            <person name="Sutton G."/>
            <person name="Sutton G.G."/>
            <person name="Tao W."/>
            <person name="Teichmann S."/>
            <person name="Tobari Y.N."/>
            <person name="Tomimura Y."/>
            <person name="Tsolas J.M."/>
            <person name="Valente V.L."/>
            <person name="Venter E."/>
            <person name="Venter J.C."/>
            <person name="Vicario S."/>
            <person name="Vieira F.G."/>
            <person name="Vilella A.J."/>
            <person name="Villasante A."/>
            <person name="Walenz B."/>
            <person name="Wang J."/>
            <person name="Wasserman M."/>
            <person name="Watts T."/>
            <person name="Wilson D."/>
            <person name="Wilson R.K."/>
            <person name="Wing R.A."/>
            <person name="Wolfner M.F."/>
            <person name="Wong A."/>
            <person name="Wong G.K."/>
            <person name="Wu C.I."/>
            <person name="Wu G."/>
            <person name="Yamamoto D."/>
            <person name="Yang H.P."/>
            <person name="Yang S.P."/>
            <person name="Yorke J.A."/>
            <person name="Yoshida K."/>
            <person name="Zdobnov E."/>
            <person name="Zhang P."/>
            <person name="Zhang Y."/>
            <person name="Zimin A.V."/>
            <person name="Baldwin J."/>
            <person name="Abdouelleil A."/>
            <person name="Abdulkadir J."/>
            <person name="Abebe A."/>
            <person name="Abera B."/>
            <person name="Abreu J."/>
            <person name="Acer S.C."/>
            <person name="Aftuck L."/>
            <person name="Alexander A."/>
            <person name="An P."/>
            <person name="Anderson E."/>
            <person name="Anderson S."/>
            <person name="Arachi H."/>
            <person name="Azer M."/>
            <person name="Bachantsang P."/>
            <person name="Barry A."/>
            <person name="Bayul T."/>
            <person name="Berlin A."/>
            <person name="Bessette D."/>
            <person name="Bloom T."/>
            <person name="Blye J."/>
            <person name="Boguslavskiy L."/>
            <person name="Bonnet C."/>
            <person name="Boukhgalter B."/>
            <person name="Bourzgui I."/>
            <person name="Brown A."/>
            <person name="Cahill P."/>
            <person name="Channer S."/>
            <person name="Cheshatsang Y."/>
            <person name="Chuda L."/>
            <person name="Citroen M."/>
            <person name="Collymore A."/>
            <person name="Cooke P."/>
            <person name="Costello M."/>
            <person name="D'Aco K."/>
            <person name="Daza R."/>
            <person name="De Haan G."/>
            <person name="DeGray S."/>
            <person name="DeMaso C."/>
            <person name="Dhargay N."/>
            <person name="Dooley K."/>
            <person name="Dooley E."/>
            <person name="Doricent M."/>
            <person name="Dorje P."/>
            <person name="Dorjee K."/>
            <person name="Dupes A."/>
            <person name="Elong R."/>
            <person name="Falk J."/>
            <person name="Farina A."/>
            <person name="Faro S."/>
            <person name="Ferguson D."/>
            <person name="Fisher S."/>
            <person name="Foley C.D."/>
            <person name="Franke A."/>
            <person name="Friedrich D."/>
            <person name="Gadbois L."/>
            <person name="Gearin G."/>
            <person name="Gearin C.R."/>
            <person name="Giannoukos G."/>
            <person name="Goode T."/>
            <person name="Graham J."/>
            <person name="Grandbois E."/>
            <person name="Grewal S."/>
            <person name="Gyaltsen K."/>
            <person name="Hafez N."/>
            <person name="Hagos B."/>
            <person name="Hall J."/>
            <person name="Henson C."/>
            <person name="Hollinger A."/>
            <person name="Honan T."/>
            <person name="Huard M.D."/>
            <person name="Hughes L."/>
            <person name="Hurhula B."/>
            <person name="Husby M.E."/>
            <person name="Kamat A."/>
            <person name="Kanga B."/>
            <person name="Kashin S."/>
            <person name="Khazanovich D."/>
            <person name="Kisner P."/>
            <person name="Lance K."/>
            <person name="Lara M."/>
            <person name="Lee W."/>
            <person name="Lennon N."/>
            <person name="Letendre F."/>
            <person name="LeVine R."/>
            <person name="Lipovsky A."/>
            <person name="Liu X."/>
            <person name="Liu J."/>
            <person name="Liu S."/>
            <person name="Lokyitsang T."/>
            <person name="Lokyitsang Y."/>
            <person name="Lubonja R."/>
            <person name="Lui A."/>
            <person name="MacDonald P."/>
            <person name="Magnisalis V."/>
            <person name="Maru K."/>
            <person name="Matthews C."/>
            <person name="McCusker W."/>
            <person name="McDonough S."/>
            <person name="Mehta T."/>
            <person name="Meldrim J."/>
            <person name="Meneus L."/>
            <person name="Mihai O."/>
            <person name="Mihalev A."/>
            <person name="Mihova T."/>
            <person name="Mittelman R."/>
            <person name="Mlenga V."/>
            <person name="Montmayeur A."/>
            <person name="Mulrain L."/>
            <person name="Navidi A."/>
            <person name="Naylor J."/>
            <person name="Negash T."/>
            <person name="Nguyen T."/>
            <person name="Nguyen N."/>
            <person name="Nicol R."/>
            <person name="Norbu C."/>
            <person name="Norbu N."/>
            <person name="Novod N."/>
            <person name="O'Neill B."/>
            <person name="Osman S."/>
            <person name="Markiewicz E."/>
            <person name="Oyono O.L."/>
            <person name="Patti C."/>
            <person name="Phunkhang P."/>
            <person name="Pierre F."/>
            <person name="Priest M."/>
            <person name="Raghuraman S."/>
            <person name="Rege F."/>
            <person name="Reyes R."/>
            <person name="Rise C."/>
            <person name="Rogov P."/>
            <person name="Ross K."/>
            <person name="Ryan E."/>
            <person name="Settipalli S."/>
            <person name="Shea T."/>
            <person name="Sherpa N."/>
            <person name="Shi L."/>
            <person name="Shih D."/>
            <person name="Sparrow T."/>
            <person name="Spaulding J."/>
            <person name="Stalker J."/>
            <person name="Stange-Thomann N."/>
            <person name="Stavropoulos S."/>
            <person name="Stone C."/>
            <person name="Strader C."/>
            <person name="Tesfaye S."/>
            <person name="Thomson T."/>
            <person name="Thoulutsang Y."/>
            <person name="Thoulutsang D."/>
            <person name="Topham K."/>
            <person name="Topping I."/>
            <person name="Tsamla T."/>
            <person name="Vassiliev H."/>
            <person name="Vo A."/>
            <person name="Wangchuk T."/>
            <person name="Wangdi T."/>
            <person name="Weiand M."/>
            <person name="Wilkinson J."/>
            <person name="Wilson A."/>
            <person name="Yadav S."/>
            <person name="Young G."/>
            <person name="Yu Q."/>
            <person name="Zembek L."/>
            <person name="Zhong D."/>
            <person name="Zimmer A."/>
            <person name="Zwirko Z."/>
            <person name="Jaffe D.B."/>
            <person name="Alvarez P."/>
            <person name="Brockman W."/>
            <person name="Butler J."/>
            <person name="Chin C."/>
            <person name="Gnerre S."/>
            <person name="Grabherr M."/>
            <person name="Kleber M."/>
            <person name="Mauceli E."/>
            <person name="MacCallum I."/>
        </authorList>
    </citation>
    <scope>NUCLEOTIDE SEQUENCE [LARGE SCALE GENOMIC DNA]</scope>
    <source>
        <strain evidence="2">Tucson 15287-2541.00</strain>
    </source>
</reference>
<organism evidence="2">
    <name type="scientific">Drosophila grimshawi</name>
    <name type="common">Hawaiian fruit fly</name>
    <name type="synonym">Idiomyia grimshawi</name>
    <dbReference type="NCBI Taxonomy" id="7222"/>
    <lineage>
        <taxon>Eukaryota</taxon>
        <taxon>Metazoa</taxon>
        <taxon>Ecdysozoa</taxon>
        <taxon>Arthropoda</taxon>
        <taxon>Hexapoda</taxon>
        <taxon>Insecta</taxon>
        <taxon>Pterygota</taxon>
        <taxon>Neoptera</taxon>
        <taxon>Endopterygota</taxon>
        <taxon>Diptera</taxon>
        <taxon>Brachycera</taxon>
        <taxon>Muscomorpha</taxon>
        <taxon>Ephydroidea</taxon>
        <taxon>Drosophilidae</taxon>
        <taxon>Drosophila</taxon>
        <taxon>Hawaiian Drosophila</taxon>
    </lineage>
</organism>
<feature type="non-terminal residue" evidence="1">
    <location>
        <position position="1"/>
    </location>
</feature>
<evidence type="ECO:0000313" key="2">
    <source>
        <dbReference type="Proteomes" id="UP000001070"/>
    </source>
</evidence>
<gene>
    <name evidence="1" type="primary">Dgri\GH23746</name>
    <name evidence="1" type="ORF">Dgri_GH23746</name>
</gene>
<dbReference type="InParanoid" id="B4K0H7"/>